<gene>
    <name evidence="3" type="ORF">QJS10_CPA03g01428</name>
</gene>
<evidence type="ECO:0000313" key="3">
    <source>
        <dbReference type="EMBL" id="KAK1320369.1"/>
    </source>
</evidence>
<dbReference type="EMBL" id="JAUJYO010000003">
    <property type="protein sequence ID" value="KAK1320369.1"/>
    <property type="molecule type" value="Genomic_DNA"/>
</dbReference>
<dbReference type="AlphaFoldDB" id="A0AAV9F588"/>
<feature type="region of interest" description="Disordered" evidence="2">
    <location>
        <begin position="521"/>
        <end position="608"/>
    </location>
</feature>
<dbReference type="Proteomes" id="UP001180020">
    <property type="component" value="Unassembled WGS sequence"/>
</dbReference>
<protein>
    <submittedName>
        <fullName evidence="3">Uncharacterized protein</fullName>
    </submittedName>
</protein>
<keyword evidence="1" id="KW-0175">Coiled coil</keyword>
<proteinExistence type="predicted"/>
<sequence>MSWLRSAVNRAVEVGGKNNITRTVKNYADTVVHQAGQAVAGGAKIIQERMGARNYQSFRHTVKRLEEVAVTCRGLQRTQLLRRWLVALKEVERVSGGSHENRSFEQPQGSEESDSSPKKASLVLFLDPDLGGEPMTFRDVFLHSQALEGITLSMILEAPNEEEVSLLLEIFGLCLTGGKEVHNAIMSSIQDLAKAFSIYQEEVLVKREELLQFAQGAISGLKLNADLARIEAEVSTLRQKFDAKNVSHLEGHEDLSEKTSLMTLEALREALAETRQCSRLETLLVKKKSINSGDSLEIHSQKVDKLKVLAESLASSSSKAEKRISDHRRQKEEALNFRVAKANEVSEVEKELVAEITGLEKRRDELEAELKKVNISLSATRTRLHNTREEREQFDEASNQIVVHFKSKEDELSRSIASCKVEADVVHTWINFLEDTWVLQNSHAELKEKQTSEEIEKYRNYFVKLVNHYLCIYKNELGPSIIQIRKFVENIKNICERRDDSKIKELFDAIEKKREEFESIERPTLEIETPSPKGERRSSSEERLPKSPSHATQSVAESSKTTSETMKPTSPRTGQPLDAEAELAKLESEFGKLSKDYSTEEIRRVGVR</sequence>
<comment type="caution">
    <text evidence="3">The sequence shown here is derived from an EMBL/GenBank/DDBJ whole genome shotgun (WGS) entry which is preliminary data.</text>
</comment>
<reference evidence="3" key="1">
    <citation type="journal article" date="2023" name="Nat. Commun.">
        <title>Diploid and tetraploid genomes of Acorus and the evolution of monocots.</title>
        <authorList>
            <person name="Ma L."/>
            <person name="Liu K.W."/>
            <person name="Li Z."/>
            <person name="Hsiao Y.Y."/>
            <person name="Qi Y."/>
            <person name="Fu T."/>
            <person name="Tang G.D."/>
            <person name="Zhang D."/>
            <person name="Sun W.H."/>
            <person name="Liu D.K."/>
            <person name="Li Y."/>
            <person name="Chen G.Z."/>
            <person name="Liu X.D."/>
            <person name="Liao X.Y."/>
            <person name="Jiang Y.T."/>
            <person name="Yu X."/>
            <person name="Hao Y."/>
            <person name="Huang J."/>
            <person name="Zhao X.W."/>
            <person name="Ke S."/>
            <person name="Chen Y.Y."/>
            <person name="Wu W.L."/>
            <person name="Hsu J.L."/>
            <person name="Lin Y.F."/>
            <person name="Huang M.D."/>
            <person name="Li C.Y."/>
            <person name="Huang L."/>
            <person name="Wang Z.W."/>
            <person name="Zhao X."/>
            <person name="Zhong W.Y."/>
            <person name="Peng D.H."/>
            <person name="Ahmad S."/>
            <person name="Lan S."/>
            <person name="Zhang J.S."/>
            <person name="Tsai W.C."/>
            <person name="Van de Peer Y."/>
            <person name="Liu Z.J."/>
        </authorList>
    </citation>
    <scope>NUCLEOTIDE SEQUENCE</scope>
    <source>
        <strain evidence="3">CP</strain>
    </source>
</reference>
<reference evidence="3" key="2">
    <citation type="submission" date="2023-06" db="EMBL/GenBank/DDBJ databases">
        <authorList>
            <person name="Ma L."/>
            <person name="Liu K.-W."/>
            <person name="Li Z."/>
            <person name="Hsiao Y.-Y."/>
            <person name="Qi Y."/>
            <person name="Fu T."/>
            <person name="Tang G."/>
            <person name="Zhang D."/>
            <person name="Sun W.-H."/>
            <person name="Liu D.-K."/>
            <person name="Li Y."/>
            <person name="Chen G.-Z."/>
            <person name="Liu X.-D."/>
            <person name="Liao X.-Y."/>
            <person name="Jiang Y.-T."/>
            <person name="Yu X."/>
            <person name="Hao Y."/>
            <person name="Huang J."/>
            <person name="Zhao X.-W."/>
            <person name="Ke S."/>
            <person name="Chen Y.-Y."/>
            <person name="Wu W.-L."/>
            <person name="Hsu J.-L."/>
            <person name="Lin Y.-F."/>
            <person name="Huang M.-D."/>
            <person name="Li C.-Y."/>
            <person name="Huang L."/>
            <person name="Wang Z.-W."/>
            <person name="Zhao X."/>
            <person name="Zhong W.-Y."/>
            <person name="Peng D.-H."/>
            <person name="Ahmad S."/>
            <person name="Lan S."/>
            <person name="Zhang J.-S."/>
            <person name="Tsai W.-C."/>
            <person name="Van De Peer Y."/>
            <person name="Liu Z.-J."/>
        </authorList>
    </citation>
    <scope>NUCLEOTIDE SEQUENCE</scope>
    <source>
        <strain evidence="3">CP</strain>
        <tissue evidence="3">Leaves</tissue>
    </source>
</reference>
<evidence type="ECO:0000256" key="1">
    <source>
        <dbReference type="SAM" id="Coils"/>
    </source>
</evidence>
<keyword evidence="4" id="KW-1185">Reference proteome</keyword>
<feature type="coiled-coil region" evidence="1">
    <location>
        <begin position="349"/>
        <end position="383"/>
    </location>
</feature>
<accession>A0AAV9F588</accession>
<feature type="region of interest" description="Disordered" evidence="2">
    <location>
        <begin position="97"/>
        <end position="118"/>
    </location>
</feature>
<evidence type="ECO:0000256" key="2">
    <source>
        <dbReference type="SAM" id="MobiDB-lite"/>
    </source>
</evidence>
<feature type="compositionally biased region" description="Polar residues" evidence="2">
    <location>
        <begin position="549"/>
        <end position="573"/>
    </location>
</feature>
<evidence type="ECO:0000313" key="4">
    <source>
        <dbReference type="Proteomes" id="UP001180020"/>
    </source>
</evidence>
<name>A0AAV9F588_ACOCL</name>
<dbReference type="PANTHER" id="PTHR34121:SF1">
    <property type="entry name" value="FILAMIN-A-INTERACTING PROTEIN 1"/>
    <property type="match status" value="1"/>
</dbReference>
<dbReference type="PANTHER" id="PTHR34121">
    <property type="entry name" value="MYOSIN-11"/>
    <property type="match status" value="1"/>
</dbReference>
<organism evidence="3 4">
    <name type="scientific">Acorus calamus</name>
    <name type="common">Sweet flag</name>
    <dbReference type="NCBI Taxonomy" id="4465"/>
    <lineage>
        <taxon>Eukaryota</taxon>
        <taxon>Viridiplantae</taxon>
        <taxon>Streptophyta</taxon>
        <taxon>Embryophyta</taxon>
        <taxon>Tracheophyta</taxon>
        <taxon>Spermatophyta</taxon>
        <taxon>Magnoliopsida</taxon>
        <taxon>Liliopsida</taxon>
        <taxon>Acoraceae</taxon>
        <taxon>Acorus</taxon>
    </lineage>
</organism>
<feature type="compositionally biased region" description="Basic and acidic residues" evidence="2">
    <location>
        <begin position="533"/>
        <end position="545"/>
    </location>
</feature>
<feature type="compositionally biased region" description="Basic and acidic residues" evidence="2">
    <location>
        <begin position="582"/>
        <end position="608"/>
    </location>
</feature>